<keyword evidence="1" id="KW-0698">rRNA processing</keyword>
<dbReference type="InterPro" id="IPR029063">
    <property type="entry name" value="SAM-dependent_MTases_sf"/>
</dbReference>
<feature type="site" description="Interaction with substrate rRNA" evidence="1">
    <location>
        <position position="3"/>
    </location>
</feature>
<reference evidence="2 3" key="1">
    <citation type="submission" date="2019-03" db="EMBL/GenBank/DDBJ databases">
        <title>Genomic Encyclopedia of Type Strains, Phase IV (KMG-IV): sequencing the most valuable type-strain genomes for metagenomic binning, comparative biology and taxonomic classification.</title>
        <authorList>
            <person name="Goeker M."/>
        </authorList>
    </citation>
    <scope>NUCLEOTIDE SEQUENCE [LARGE SCALE GENOMIC DNA]</scope>
    <source>
        <strain evidence="2 3">DSM 21667</strain>
    </source>
</reference>
<feature type="binding site" evidence="1">
    <location>
        <position position="102"/>
    </location>
    <ligand>
        <name>S-adenosyl-L-methionine</name>
        <dbReference type="ChEBI" id="CHEBI:59789"/>
    </ligand>
</feature>
<comment type="caution">
    <text evidence="2">The sequence shown here is derived from an EMBL/GenBank/DDBJ whole genome shotgun (WGS) entry which is preliminary data.</text>
</comment>
<dbReference type="EMBL" id="SNZH01000007">
    <property type="protein sequence ID" value="TDR43136.1"/>
    <property type="molecule type" value="Genomic_DNA"/>
</dbReference>
<name>A0A4R6YWD0_9GAMM</name>
<feature type="binding site" evidence="1">
    <location>
        <begin position="145"/>
        <end position="146"/>
    </location>
    <ligand>
        <name>S-adenosyl-L-methionine</name>
        <dbReference type="ChEBI" id="CHEBI:59789"/>
    </ligand>
</feature>
<feature type="active site" description="Proton acceptor" evidence="1">
    <location>
        <position position="166"/>
    </location>
</feature>
<dbReference type="Proteomes" id="UP000295293">
    <property type="component" value="Unassembled WGS sequence"/>
</dbReference>
<accession>A0A4R6YWD0</accession>
<dbReference type="Pfam" id="PF04378">
    <property type="entry name" value="RsmJ"/>
    <property type="match status" value="1"/>
</dbReference>
<evidence type="ECO:0000313" key="2">
    <source>
        <dbReference type="EMBL" id="TDR43136.1"/>
    </source>
</evidence>
<comment type="subunit">
    <text evidence="1">Monomer.</text>
</comment>
<keyword evidence="1 2" id="KW-0489">Methyltransferase</keyword>
<dbReference type="HAMAP" id="MF_00934">
    <property type="entry name" value="23SrRNA_methyltr_J"/>
    <property type="match status" value="1"/>
</dbReference>
<keyword evidence="1 2" id="KW-0808">Transferase</keyword>
<dbReference type="InterPro" id="IPR007473">
    <property type="entry name" value="RlmJ"/>
</dbReference>
<dbReference type="RefSeq" id="WP_133819049.1">
    <property type="nucleotide sequence ID" value="NZ_SNZH01000007.1"/>
</dbReference>
<gene>
    <name evidence="1" type="primary">rlmJ</name>
    <name evidence="2" type="ORF">DFR29_107144</name>
</gene>
<dbReference type="EC" id="2.1.1.266" evidence="1"/>
<keyword evidence="3" id="KW-1185">Reference proteome</keyword>
<dbReference type="PANTHER" id="PTHR37426:SF1">
    <property type="entry name" value="RIBOSOMAL RNA LARGE SUBUNIT METHYLTRANSFERASE J"/>
    <property type="match status" value="1"/>
</dbReference>
<dbReference type="GO" id="GO:0070475">
    <property type="term" value="P:rRNA base methylation"/>
    <property type="evidence" value="ECO:0007669"/>
    <property type="project" value="UniProtKB-UniRule"/>
</dbReference>
<feature type="binding site" evidence="1">
    <location>
        <position position="41"/>
    </location>
    <ligand>
        <name>S-adenosyl-L-methionine</name>
        <dbReference type="ChEBI" id="CHEBI:59789"/>
    </ligand>
</feature>
<keyword evidence="1" id="KW-0694">RNA-binding</keyword>
<dbReference type="GO" id="GO:0036307">
    <property type="term" value="F:23S rRNA (adenine(2030)-N(6))-methyltransferase activity"/>
    <property type="evidence" value="ECO:0007669"/>
    <property type="project" value="UniProtKB-UniRule"/>
</dbReference>
<dbReference type="AlphaFoldDB" id="A0A4R6YWD0"/>
<evidence type="ECO:0000313" key="3">
    <source>
        <dbReference type="Proteomes" id="UP000295293"/>
    </source>
</evidence>
<dbReference type="OrthoDB" id="9791274at2"/>
<keyword evidence="1" id="KW-0949">S-adenosyl-L-methionine</keyword>
<comment type="similarity">
    <text evidence="1">Belongs to the RlmJ family.</text>
</comment>
<feature type="binding site" evidence="1">
    <location>
        <position position="120"/>
    </location>
    <ligand>
        <name>S-adenosyl-L-methionine</name>
        <dbReference type="ChEBI" id="CHEBI:59789"/>
    </ligand>
</feature>
<sequence>MNYRHAYHAGNFADVLKHSVLVGLIEALKQKQTPFCYFDSHAGRGRYDLHGEEALKTREFSDGVMRLLDASRLPAALHVYLNLVRALNGNRGGHDISVYPGSPLLASLLLRDGDRAQLCELQPEEAGHLRSLFRGDARVAVHERDGYEALKSLLPPKEKRGLVLIDPPFEAQDGEFRLIEAALKQAQARWPTGIYAIWYPIKLRQQLAGFHRWLKGSGFGKVLLAELLVHPDNSALRLNGSGMAIVNPPWKFDRQLEELLPVLSQHLAQGRFGQHTVEWLVQE</sequence>
<evidence type="ECO:0000256" key="1">
    <source>
        <dbReference type="HAMAP-Rule" id="MF_00934"/>
    </source>
</evidence>
<protein>
    <recommendedName>
        <fullName evidence="1">Ribosomal RNA large subunit methyltransferase J</fullName>
        <ecNumber evidence="1">2.1.1.266</ecNumber>
    </recommendedName>
    <alternativeName>
        <fullName evidence="1">23S rRNA (adenine(2030)-N6)-methyltransferase</fullName>
    </alternativeName>
    <alternativeName>
        <fullName evidence="1">23S rRNA m6A2030 methyltransferase</fullName>
    </alternativeName>
</protein>
<feature type="binding site" evidence="1">
    <location>
        <position position="166"/>
    </location>
    <ligand>
        <name>S-adenosyl-L-methionine</name>
        <dbReference type="ChEBI" id="CHEBI:59789"/>
    </ligand>
</feature>
<dbReference type="GO" id="GO:0005829">
    <property type="term" value="C:cytosol"/>
    <property type="evidence" value="ECO:0007669"/>
    <property type="project" value="TreeGrafter"/>
</dbReference>
<dbReference type="GO" id="GO:0003723">
    <property type="term" value="F:RNA binding"/>
    <property type="evidence" value="ECO:0007669"/>
    <property type="project" value="UniProtKB-UniRule"/>
</dbReference>
<proteinExistence type="inferred from homology"/>
<dbReference type="Gene3D" id="3.40.50.150">
    <property type="entry name" value="Vaccinia Virus protein VP39"/>
    <property type="match status" value="1"/>
</dbReference>
<dbReference type="SUPFAM" id="SSF53335">
    <property type="entry name" value="S-adenosyl-L-methionine-dependent methyltransferases"/>
    <property type="match status" value="1"/>
</dbReference>
<comment type="catalytic activity">
    <reaction evidence="1">
        <text>adenosine(2030) in 23S rRNA + S-adenosyl-L-methionine = N(6)-methyladenosine(2030) in 23S rRNA + S-adenosyl-L-homocysteine + H(+)</text>
        <dbReference type="Rhea" id="RHEA:43736"/>
        <dbReference type="Rhea" id="RHEA-COMP:10668"/>
        <dbReference type="Rhea" id="RHEA-COMP:10669"/>
        <dbReference type="ChEBI" id="CHEBI:15378"/>
        <dbReference type="ChEBI" id="CHEBI:57856"/>
        <dbReference type="ChEBI" id="CHEBI:59789"/>
        <dbReference type="ChEBI" id="CHEBI:74411"/>
        <dbReference type="ChEBI" id="CHEBI:74449"/>
        <dbReference type="EC" id="2.1.1.266"/>
    </reaction>
</comment>
<comment type="function">
    <text evidence="1">Specifically methylates the adenine in position 2030 of 23S rRNA.</text>
</comment>
<dbReference type="PANTHER" id="PTHR37426">
    <property type="entry name" value="RIBOSOMAL RNA LARGE SUBUNIT METHYLTRANSFERASE J"/>
    <property type="match status" value="1"/>
</dbReference>
<organism evidence="2 3">
    <name type="scientific">Tahibacter aquaticus</name>
    <dbReference type="NCBI Taxonomy" id="520092"/>
    <lineage>
        <taxon>Bacteria</taxon>
        <taxon>Pseudomonadati</taxon>
        <taxon>Pseudomonadota</taxon>
        <taxon>Gammaproteobacteria</taxon>
        <taxon>Lysobacterales</taxon>
        <taxon>Rhodanobacteraceae</taxon>
        <taxon>Tahibacter</taxon>
    </lineage>
</organism>
<feature type="binding site" evidence="1">
    <location>
        <position position="18"/>
    </location>
    <ligand>
        <name>S-adenosyl-L-methionine</name>
        <dbReference type="ChEBI" id="CHEBI:59789"/>
    </ligand>
</feature>